<keyword evidence="6 7" id="KW-0472">Membrane</keyword>
<accession>A0A239KJI3</accession>
<keyword evidence="4 7" id="KW-0812">Transmembrane</keyword>
<dbReference type="PANTHER" id="PTHR42718:SF46">
    <property type="entry name" value="BLR6921 PROTEIN"/>
    <property type="match status" value="1"/>
</dbReference>
<feature type="transmembrane region" description="Helical" evidence="7">
    <location>
        <begin position="418"/>
        <end position="442"/>
    </location>
</feature>
<reference evidence="9 10" key="1">
    <citation type="submission" date="2017-06" db="EMBL/GenBank/DDBJ databases">
        <authorList>
            <person name="Kim H.J."/>
            <person name="Triplett B.A."/>
        </authorList>
    </citation>
    <scope>NUCLEOTIDE SEQUENCE [LARGE SCALE GENOMIC DNA]</scope>
    <source>
        <strain evidence="9 10">DSM 19307</strain>
    </source>
</reference>
<keyword evidence="2" id="KW-0813">Transport</keyword>
<feature type="transmembrane region" description="Helical" evidence="7">
    <location>
        <begin position="220"/>
        <end position="238"/>
    </location>
</feature>
<dbReference type="InterPro" id="IPR011701">
    <property type="entry name" value="MFS"/>
</dbReference>
<feature type="transmembrane region" description="Helical" evidence="7">
    <location>
        <begin position="352"/>
        <end position="371"/>
    </location>
</feature>
<dbReference type="EMBL" id="FZPD01000004">
    <property type="protein sequence ID" value="SNT18150.1"/>
    <property type="molecule type" value="Genomic_DNA"/>
</dbReference>
<keyword evidence="5 7" id="KW-1133">Transmembrane helix</keyword>
<feature type="transmembrane region" description="Helical" evidence="7">
    <location>
        <begin position="68"/>
        <end position="87"/>
    </location>
</feature>
<feature type="transmembrane region" description="Helical" evidence="7">
    <location>
        <begin position="99"/>
        <end position="119"/>
    </location>
</feature>
<evidence type="ECO:0000259" key="8">
    <source>
        <dbReference type="PROSITE" id="PS50850"/>
    </source>
</evidence>
<keyword evidence="3" id="KW-1003">Cell membrane</keyword>
<comment type="subcellular location">
    <subcellularLocation>
        <location evidence="1">Cell membrane</location>
        <topology evidence="1">Multi-pass membrane protein</topology>
    </subcellularLocation>
</comment>
<sequence length="486" mass="51118">MSGCRNFVKINFTIMSNSMSLNAGTLFEKRWAALAVLCTAQFMVIMDTSIIGVALPAIQSALNYTPSALQWIFNAYVIVLGGMLLLGGKLSDLYGSKNIFLWGFAILTLASLLTGLAWSETSMNVGRALQGLGSALIAPAALNLLMSIFTDPKELGKAFGFWGASAAAGGSAGVFLGGVLTEYMSWRWVFFINIPMGIIVMLFGASLLMNGSKVRGKIDYLSAILVTAATMLIVYTLVMVEQNGWSSLTTISLFAIALVLLIVFIAIQKNSKSPLLPLSIFKAPNLSAANLVMALMAGAWIPMWFYLNLYLQQTLGYSAFWSGVALLPMTIAIMILMVGVSGKMIERFGVKNNLVAGLIVLTASLVWFSTVSVDGNFLVDVLGASLLGAIGMSLAYIPGTMAAMSGAKPEETGLASGLVNTTYQVGSAIGLAIVVAIAIAITNGLSIDGTVSKEALTEGFQGAFRTAAIIGVLGTLVAVVGIKSPK</sequence>
<dbReference type="InterPro" id="IPR036259">
    <property type="entry name" value="MFS_trans_sf"/>
</dbReference>
<dbReference type="Pfam" id="PF07690">
    <property type="entry name" value="MFS_1"/>
    <property type="match status" value="1"/>
</dbReference>
<dbReference type="PRINTS" id="PR01036">
    <property type="entry name" value="TCRTETB"/>
</dbReference>
<evidence type="ECO:0000256" key="4">
    <source>
        <dbReference type="ARBA" id="ARBA00022692"/>
    </source>
</evidence>
<evidence type="ECO:0000313" key="10">
    <source>
        <dbReference type="Proteomes" id="UP000198393"/>
    </source>
</evidence>
<feature type="transmembrane region" description="Helical" evidence="7">
    <location>
        <begin position="319"/>
        <end position="340"/>
    </location>
</feature>
<feature type="transmembrane region" description="Helical" evidence="7">
    <location>
        <begin position="377"/>
        <end position="397"/>
    </location>
</feature>
<organism evidence="9 10">
    <name type="scientific">Ekhidna lutea</name>
    <dbReference type="NCBI Taxonomy" id="447679"/>
    <lineage>
        <taxon>Bacteria</taxon>
        <taxon>Pseudomonadati</taxon>
        <taxon>Bacteroidota</taxon>
        <taxon>Cytophagia</taxon>
        <taxon>Cytophagales</taxon>
        <taxon>Reichenbachiellaceae</taxon>
        <taxon>Ekhidna</taxon>
    </lineage>
</organism>
<feature type="transmembrane region" description="Helical" evidence="7">
    <location>
        <begin position="131"/>
        <end position="149"/>
    </location>
</feature>
<feature type="transmembrane region" description="Helical" evidence="7">
    <location>
        <begin position="462"/>
        <end position="482"/>
    </location>
</feature>
<evidence type="ECO:0000256" key="1">
    <source>
        <dbReference type="ARBA" id="ARBA00004651"/>
    </source>
</evidence>
<feature type="transmembrane region" description="Helical" evidence="7">
    <location>
        <begin position="186"/>
        <end position="208"/>
    </location>
</feature>
<evidence type="ECO:0000256" key="2">
    <source>
        <dbReference type="ARBA" id="ARBA00022448"/>
    </source>
</evidence>
<evidence type="ECO:0000256" key="7">
    <source>
        <dbReference type="SAM" id="Phobius"/>
    </source>
</evidence>
<dbReference type="SUPFAM" id="SSF103473">
    <property type="entry name" value="MFS general substrate transporter"/>
    <property type="match status" value="1"/>
</dbReference>
<dbReference type="Gene3D" id="1.20.1250.20">
    <property type="entry name" value="MFS general substrate transporter like domains"/>
    <property type="match status" value="1"/>
</dbReference>
<feature type="transmembrane region" description="Helical" evidence="7">
    <location>
        <begin position="288"/>
        <end position="307"/>
    </location>
</feature>
<dbReference type="Proteomes" id="UP000198393">
    <property type="component" value="Unassembled WGS sequence"/>
</dbReference>
<feature type="transmembrane region" description="Helical" evidence="7">
    <location>
        <begin position="161"/>
        <end position="180"/>
    </location>
</feature>
<name>A0A239KJI3_EKHLU</name>
<feature type="domain" description="Major facilitator superfamily (MFS) profile" evidence="8">
    <location>
        <begin position="33"/>
        <end position="486"/>
    </location>
</feature>
<dbReference type="InterPro" id="IPR020846">
    <property type="entry name" value="MFS_dom"/>
</dbReference>
<feature type="transmembrane region" description="Helical" evidence="7">
    <location>
        <begin position="244"/>
        <end position="267"/>
    </location>
</feature>
<gene>
    <name evidence="9" type="ORF">SAMN05421640_2699</name>
</gene>
<evidence type="ECO:0000256" key="5">
    <source>
        <dbReference type="ARBA" id="ARBA00022989"/>
    </source>
</evidence>
<evidence type="ECO:0000256" key="3">
    <source>
        <dbReference type="ARBA" id="ARBA00022475"/>
    </source>
</evidence>
<dbReference type="GO" id="GO:0005886">
    <property type="term" value="C:plasma membrane"/>
    <property type="evidence" value="ECO:0007669"/>
    <property type="project" value="UniProtKB-SubCell"/>
</dbReference>
<dbReference type="GO" id="GO:0022857">
    <property type="term" value="F:transmembrane transporter activity"/>
    <property type="evidence" value="ECO:0007669"/>
    <property type="project" value="InterPro"/>
</dbReference>
<dbReference type="PANTHER" id="PTHR42718">
    <property type="entry name" value="MAJOR FACILITATOR SUPERFAMILY MULTIDRUG TRANSPORTER MFSC"/>
    <property type="match status" value="1"/>
</dbReference>
<dbReference type="Gene3D" id="1.20.1720.10">
    <property type="entry name" value="Multidrug resistance protein D"/>
    <property type="match status" value="1"/>
</dbReference>
<dbReference type="PROSITE" id="PS50850">
    <property type="entry name" value="MFS"/>
    <property type="match status" value="1"/>
</dbReference>
<feature type="transmembrane region" description="Helical" evidence="7">
    <location>
        <begin position="31"/>
        <end position="56"/>
    </location>
</feature>
<protein>
    <submittedName>
        <fullName evidence="9">Drug resistance transporter, EmrB/QacA subfamily</fullName>
    </submittedName>
</protein>
<dbReference type="AlphaFoldDB" id="A0A239KJI3"/>
<evidence type="ECO:0000313" key="9">
    <source>
        <dbReference type="EMBL" id="SNT18150.1"/>
    </source>
</evidence>
<evidence type="ECO:0000256" key="6">
    <source>
        <dbReference type="ARBA" id="ARBA00023136"/>
    </source>
</evidence>
<keyword evidence="10" id="KW-1185">Reference proteome</keyword>
<proteinExistence type="predicted"/>